<evidence type="ECO:0000313" key="2">
    <source>
        <dbReference type="Proteomes" id="UP000805649"/>
    </source>
</evidence>
<name>A0ACC3ZH65_COLTU</name>
<protein>
    <submittedName>
        <fullName evidence="1">Secreted protein</fullName>
    </submittedName>
</protein>
<comment type="caution">
    <text evidence="1">The sequence shown here is derived from an EMBL/GenBank/DDBJ whole genome shotgun (WGS) entry which is preliminary data.</text>
</comment>
<evidence type="ECO:0000313" key="1">
    <source>
        <dbReference type="EMBL" id="KAL0943482.1"/>
    </source>
</evidence>
<gene>
    <name evidence="1" type="ORF">CTRU02_201369</name>
</gene>
<accession>A0ACC3ZH65</accession>
<organism evidence="1 2">
    <name type="scientific">Colletotrichum truncatum</name>
    <name type="common">Anthracnose fungus</name>
    <name type="synonym">Colletotrichum capsici</name>
    <dbReference type="NCBI Taxonomy" id="5467"/>
    <lineage>
        <taxon>Eukaryota</taxon>
        <taxon>Fungi</taxon>
        <taxon>Dikarya</taxon>
        <taxon>Ascomycota</taxon>
        <taxon>Pezizomycotina</taxon>
        <taxon>Sordariomycetes</taxon>
        <taxon>Hypocreomycetidae</taxon>
        <taxon>Glomerellales</taxon>
        <taxon>Glomerellaceae</taxon>
        <taxon>Colletotrichum</taxon>
        <taxon>Colletotrichum truncatum species complex</taxon>
    </lineage>
</organism>
<dbReference type="Proteomes" id="UP000805649">
    <property type="component" value="Unassembled WGS sequence"/>
</dbReference>
<keyword evidence="2" id="KW-1185">Reference proteome</keyword>
<dbReference type="EMBL" id="VUJX02000001">
    <property type="protein sequence ID" value="KAL0943482.1"/>
    <property type="molecule type" value="Genomic_DNA"/>
</dbReference>
<reference evidence="1 2" key="1">
    <citation type="journal article" date="2020" name="Phytopathology">
        <title>Genome Sequence Resources of Colletotrichum truncatum, C. plurivorum, C. musicola, and C. sojae: Four Species Pathogenic to Soybean (Glycine max).</title>
        <authorList>
            <person name="Rogerio F."/>
            <person name="Boufleur T.R."/>
            <person name="Ciampi-Guillardi M."/>
            <person name="Sukno S.A."/>
            <person name="Thon M.R."/>
            <person name="Massola Junior N.S."/>
            <person name="Baroncelli R."/>
        </authorList>
    </citation>
    <scope>NUCLEOTIDE SEQUENCE [LARGE SCALE GENOMIC DNA]</scope>
    <source>
        <strain evidence="1 2">CMES1059</strain>
    </source>
</reference>
<sequence length="146" mass="15931">MVSATFLGFVASAAAAALSVRSEPPQPLGELGWEGAVTPNRPVLEVWGTSFEDIESKIRKDYPNFSIYTEEEQVDPETSANPAVATRGELERRWNCWELDTDCKAGRGCEGSNHVTFGQLFADAGNWNVVLGQCSYFGNGERPVKA</sequence>
<proteinExistence type="predicted"/>